<dbReference type="Pfam" id="PF02458">
    <property type="entry name" value="Transferase"/>
    <property type="match status" value="1"/>
</dbReference>
<name>A0A1S3ATW3_CUCME</name>
<dbReference type="InterPro" id="IPR023213">
    <property type="entry name" value="CAT-like_dom_sf"/>
</dbReference>
<dbReference type="PANTHER" id="PTHR31623">
    <property type="entry name" value="F21J9.9"/>
    <property type="match status" value="1"/>
</dbReference>
<evidence type="ECO:0000256" key="1">
    <source>
        <dbReference type="ARBA" id="ARBA00009861"/>
    </source>
</evidence>
<proteinExistence type="inferred from homology"/>
<dbReference type="eggNOG" id="ENOG502QQQA">
    <property type="taxonomic scope" value="Eukaryota"/>
</dbReference>
<dbReference type="AlphaFoldDB" id="A0A1S3ATW3"/>
<dbReference type="Gene3D" id="3.30.559.10">
    <property type="entry name" value="Chloramphenicol acetyltransferase-like domain"/>
    <property type="match status" value="2"/>
</dbReference>
<dbReference type="GeneID" id="103482810"/>
<gene>
    <name evidence="5" type="primary">LOC103482810</name>
</gene>
<keyword evidence="3" id="KW-0012">Acyltransferase</keyword>
<dbReference type="Proteomes" id="UP001652600">
    <property type="component" value="Chromosome 12"/>
</dbReference>
<dbReference type="Gramene" id="MELO3C002193.2.1">
    <property type="protein sequence ID" value="MELO3C002193.2.1"/>
    <property type="gene ID" value="MELO3C002193.2"/>
</dbReference>
<reference evidence="5" key="1">
    <citation type="submission" date="2025-08" db="UniProtKB">
        <authorList>
            <consortium name="RefSeq"/>
        </authorList>
    </citation>
    <scope>IDENTIFICATION</scope>
    <source>
        <tissue evidence="5">Stem</tissue>
    </source>
</reference>
<dbReference type="InParanoid" id="A0A1S3ATW3"/>
<dbReference type="KEGG" id="cmo:103482810"/>
<protein>
    <submittedName>
        <fullName evidence="5">Stemmadenine O-acetyltransferase-like</fullName>
    </submittedName>
</protein>
<comment type="similarity">
    <text evidence="1">Belongs to the plant acyltransferase family.</text>
</comment>
<keyword evidence="2" id="KW-0808">Transferase</keyword>
<evidence type="ECO:0000313" key="4">
    <source>
        <dbReference type="Proteomes" id="UP001652600"/>
    </source>
</evidence>
<dbReference type="PANTHER" id="PTHR31623:SF110">
    <property type="entry name" value="VINORINE SYNTHASE-LIKE"/>
    <property type="match status" value="1"/>
</dbReference>
<organism evidence="4 5">
    <name type="scientific">Cucumis melo</name>
    <name type="common">Muskmelon</name>
    <dbReference type="NCBI Taxonomy" id="3656"/>
    <lineage>
        <taxon>Eukaryota</taxon>
        <taxon>Viridiplantae</taxon>
        <taxon>Streptophyta</taxon>
        <taxon>Embryophyta</taxon>
        <taxon>Tracheophyta</taxon>
        <taxon>Spermatophyta</taxon>
        <taxon>Magnoliopsida</taxon>
        <taxon>eudicotyledons</taxon>
        <taxon>Gunneridae</taxon>
        <taxon>Pentapetalae</taxon>
        <taxon>rosids</taxon>
        <taxon>fabids</taxon>
        <taxon>Cucurbitales</taxon>
        <taxon>Cucurbitaceae</taxon>
        <taxon>Benincaseae</taxon>
        <taxon>Cucumis</taxon>
    </lineage>
</organism>
<evidence type="ECO:0000256" key="3">
    <source>
        <dbReference type="ARBA" id="ARBA00023315"/>
    </source>
</evidence>
<evidence type="ECO:0000313" key="5">
    <source>
        <dbReference type="RefSeq" id="XP_008437382.2"/>
    </source>
</evidence>
<evidence type="ECO:0000256" key="2">
    <source>
        <dbReference type="ARBA" id="ARBA00022679"/>
    </source>
</evidence>
<keyword evidence="4" id="KW-1185">Reference proteome</keyword>
<accession>A0A1S3ATW3</accession>
<sequence>MEVQILTKEIIKPSSPTPSHLHRFNISLLDQLSTAGYVPVILFFPNSNGATPFNERSDRLKKSLAEILTRFYPLAGRPRENSYIDCNDDGAEYVEARTNCVLSDFLKEPTPELLAQFLPIKTEAPEAADGGRMLLVQVTLFECGGMAMGISFSHKLVDASSISVILKSWSAAALGSDMVEPEFLQTSLVPSPEGIPIAAPPTDLGGKVKCSSRRLVFNAQSIADLKSKAASDITPNPTRVEVVTALIWKCAMKAQASTTRKTTSPSPNLSVMSQTVNLRKRLTPPSPEYSIGNLVGNFVTDAIPAWEKDLKGLVELLRDGVREFNKNGIKRYEGKDCFTKIFEWLQQSGGLFMREDVAFYISSSWTRFGLYEMDFGWGKPGWVSIGSIMFLNFVVLMDTKDGEGIEAWVTLKEDEMTFFQSDDELLSFASINPSVLN</sequence>
<dbReference type="GO" id="GO:0016746">
    <property type="term" value="F:acyltransferase activity"/>
    <property type="evidence" value="ECO:0007669"/>
    <property type="project" value="UniProtKB-KW"/>
</dbReference>
<dbReference type="RefSeq" id="XP_008437382.2">
    <property type="nucleotide sequence ID" value="XM_008439160.3"/>
</dbReference>